<dbReference type="InterPro" id="IPR011051">
    <property type="entry name" value="RmlC_Cupin_sf"/>
</dbReference>
<dbReference type="SUPFAM" id="SSF51182">
    <property type="entry name" value="RmlC-like cupins"/>
    <property type="match status" value="1"/>
</dbReference>
<dbReference type="Gene3D" id="1.10.10.60">
    <property type="entry name" value="Homeodomain-like"/>
    <property type="match status" value="2"/>
</dbReference>
<organism evidence="5 6">
    <name type="scientific">Legionella cardiaca</name>
    <dbReference type="NCBI Taxonomy" id="1071983"/>
    <lineage>
        <taxon>Bacteria</taxon>
        <taxon>Pseudomonadati</taxon>
        <taxon>Pseudomonadota</taxon>
        <taxon>Gammaproteobacteria</taxon>
        <taxon>Legionellales</taxon>
        <taxon>Legionellaceae</taxon>
        <taxon>Legionella</taxon>
    </lineage>
</organism>
<dbReference type="PANTHER" id="PTHR46796">
    <property type="entry name" value="HTH-TYPE TRANSCRIPTIONAL ACTIVATOR RHAS-RELATED"/>
    <property type="match status" value="1"/>
</dbReference>
<dbReference type="InterPro" id="IPR014710">
    <property type="entry name" value="RmlC-like_jellyroll"/>
</dbReference>
<evidence type="ECO:0000256" key="3">
    <source>
        <dbReference type="ARBA" id="ARBA00023163"/>
    </source>
</evidence>
<accession>A0ABY8AY41</accession>
<name>A0ABY8AY41_9GAMM</name>
<proteinExistence type="predicted"/>
<keyword evidence="1" id="KW-0805">Transcription regulation</keyword>
<dbReference type="InterPro" id="IPR018060">
    <property type="entry name" value="HTH_AraC"/>
</dbReference>
<dbReference type="InterPro" id="IPR009057">
    <property type="entry name" value="Homeodomain-like_sf"/>
</dbReference>
<evidence type="ECO:0000256" key="1">
    <source>
        <dbReference type="ARBA" id="ARBA00023015"/>
    </source>
</evidence>
<dbReference type="RefSeq" id="WP_275089848.1">
    <property type="nucleotide sequence ID" value="NZ_CP119078.1"/>
</dbReference>
<dbReference type="Pfam" id="PF12833">
    <property type="entry name" value="HTH_18"/>
    <property type="match status" value="1"/>
</dbReference>
<evidence type="ECO:0000313" key="5">
    <source>
        <dbReference type="EMBL" id="WED44032.1"/>
    </source>
</evidence>
<dbReference type="InterPro" id="IPR018062">
    <property type="entry name" value="HTH_AraC-typ_CS"/>
</dbReference>
<dbReference type="SUPFAM" id="SSF46689">
    <property type="entry name" value="Homeodomain-like"/>
    <property type="match status" value="2"/>
</dbReference>
<evidence type="ECO:0000313" key="6">
    <source>
        <dbReference type="Proteomes" id="UP001222087"/>
    </source>
</evidence>
<gene>
    <name evidence="5" type="ORF">PXX05_04395</name>
</gene>
<dbReference type="PRINTS" id="PR00032">
    <property type="entry name" value="HTHARAC"/>
</dbReference>
<dbReference type="PROSITE" id="PS01124">
    <property type="entry name" value="HTH_ARAC_FAMILY_2"/>
    <property type="match status" value="1"/>
</dbReference>
<keyword evidence="2" id="KW-0238">DNA-binding</keyword>
<dbReference type="PROSITE" id="PS00041">
    <property type="entry name" value="HTH_ARAC_FAMILY_1"/>
    <property type="match status" value="1"/>
</dbReference>
<dbReference type="InterPro" id="IPR050204">
    <property type="entry name" value="AraC_XylS_family_regulators"/>
</dbReference>
<dbReference type="EMBL" id="CP119078">
    <property type="protein sequence ID" value="WED44032.1"/>
    <property type="molecule type" value="Genomic_DNA"/>
</dbReference>
<reference evidence="5 6" key="1">
    <citation type="submission" date="2023-02" db="EMBL/GenBank/DDBJ databases">
        <title>Genome Sequence of L. cardiaca H63T.</title>
        <authorList>
            <person name="Lopez A.E."/>
            <person name="Cianciotto N.P."/>
        </authorList>
    </citation>
    <scope>NUCLEOTIDE SEQUENCE [LARGE SCALE GENOMIC DNA]</scope>
    <source>
        <strain evidence="5 6">H63</strain>
    </source>
</reference>
<keyword evidence="6" id="KW-1185">Reference proteome</keyword>
<keyword evidence="3" id="KW-0804">Transcription</keyword>
<sequence length="252" mass="29159">MSHFLSLRSYSNENCSHSHDFAQLVLPIKGELEIEIDGKIGLVNETTGACIGSNRRHCFSSNQDNLFLVIDSPNTNSWHNDRLPLFLHLNDAIQKYTTFAHCYLMQKNDVFTQHLLYQLLMNLLTPDLHLTDHVVILAKQWIDRHVATPVNLTHLAQHCHLSKSQLQRRFKQSTGLSLGEYWLKKKLEYAQVLLSNNKLSIEDVAYQVGYENLSAFSRRFNQSFDLTPSQWRNMQFSAKNMRLADNKKVINS</sequence>
<feature type="domain" description="HTH araC/xylS-type" evidence="4">
    <location>
        <begin position="136"/>
        <end position="234"/>
    </location>
</feature>
<dbReference type="InterPro" id="IPR020449">
    <property type="entry name" value="Tscrpt_reg_AraC-type_HTH"/>
</dbReference>
<protein>
    <submittedName>
        <fullName evidence="5">AraC family transcriptional regulator</fullName>
    </submittedName>
</protein>
<dbReference type="SMART" id="SM00342">
    <property type="entry name" value="HTH_ARAC"/>
    <property type="match status" value="1"/>
</dbReference>
<evidence type="ECO:0000259" key="4">
    <source>
        <dbReference type="PROSITE" id="PS01124"/>
    </source>
</evidence>
<dbReference type="Gene3D" id="2.60.120.10">
    <property type="entry name" value="Jelly Rolls"/>
    <property type="match status" value="1"/>
</dbReference>
<dbReference type="PANTHER" id="PTHR46796:SF10">
    <property type="entry name" value="TRANSCRIPTIONAL ACTIVATOR FEAR"/>
    <property type="match status" value="1"/>
</dbReference>
<evidence type="ECO:0000256" key="2">
    <source>
        <dbReference type="ARBA" id="ARBA00023125"/>
    </source>
</evidence>
<dbReference type="Proteomes" id="UP001222087">
    <property type="component" value="Chromosome"/>
</dbReference>